<organism evidence="3 4">
    <name type="scientific">Nitrosococcus halophilus (strain Nc4)</name>
    <dbReference type="NCBI Taxonomy" id="472759"/>
    <lineage>
        <taxon>Bacteria</taxon>
        <taxon>Pseudomonadati</taxon>
        <taxon>Pseudomonadota</taxon>
        <taxon>Gammaproteobacteria</taxon>
        <taxon>Chromatiales</taxon>
        <taxon>Chromatiaceae</taxon>
        <taxon>Nitrosococcus</taxon>
    </lineage>
</organism>
<evidence type="ECO:0000259" key="2">
    <source>
        <dbReference type="Pfam" id="PF13649"/>
    </source>
</evidence>
<accession>D5BWG3</accession>
<name>D5BWG3_NITHN</name>
<dbReference type="EMBL" id="CP001798">
    <property type="protein sequence ID" value="ADE15620.1"/>
    <property type="molecule type" value="Genomic_DNA"/>
</dbReference>
<dbReference type="InterPro" id="IPR041698">
    <property type="entry name" value="Methyltransf_25"/>
</dbReference>
<dbReference type="AlphaFoldDB" id="D5BWG3"/>
<dbReference type="eggNOG" id="COG4123">
    <property type="taxonomic scope" value="Bacteria"/>
</dbReference>
<feature type="domain" description="Methyltransferase" evidence="2">
    <location>
        <begin position="101"/>
        <end position="192"/>
    </location>
</feature>
<dbReference type="Gene3D" id="3.40.50.150">
    <property type="entry name" value="Vaccinia Virus protein VP39"/>
    <property type="match status" value="1"/>
</dbReference>
<dbReference type="GO" id="GO:0032259">
    <property type="term" value="P:methylation"/>
    <property type="evidence" value="ECO:0007669"/>
    <property type="project" value="UniProtKB-KW"/>
</dbReference>
<dbReference type="CDD" id="cd02440">
    <property type="entry name" value="AdoMet_MTases"/>
    <property type="match status" value="1"/>
</dbReference>
<reference evidence="4" key="1">
    <citation type="submission" date="2010-04" db="EMBL/GenBank/DDBJ databases">
        <title>Complete genome sequence of Nitrosococcus halophilus Nc4, a salt-adapted, aerobic obligate ammonia-oxidizing sulfur purple bacterium.</title>
        <authorList>
            <consortium name="US DOE Joint Genome Institute"/>
            <person name="Campbell M.A."/>
            <person name="Malfatti S.A."/>
            <person name="Chain P.S.G."/>
            <person name="Heidelberg J.F."/>
            <person name="Ward B.B."/>
            <person name="Klotz M.G."/>
        </authorList>
    </citation>
    <scope>NUCLEOTIDE SEQUENCE [LARGE SCALE GENOMIC DNA]</scope>
    <source>
        <strain evidence="4">Nc4</strain>
    </source>
</reference>
<gene>
    <name evidence="3" type="ordered locus">Nhal_2540</name>
</gene>
<keyword evidence="3" id="KW-0489">Methyltransferase</keyword>
<dbReference type="KEGG" id="nhl:Nhal_2540"/>
<keyword evidence="1" id="KW-0808">Transferase</keyword>
<dbReference type="GO" id="GO:0008168">
    <property type="term" value="F:methyltransferase activity"/>
    <property type="evidence" value="ECO:0007669"/>
    <property type="project" value="UniProtKB-KW"/>
</dbReference>
<proteinExistence type="predicted"/>
<dbReference type="PANTHER" id="PTHR43861">
    <property type="entry name" value="TRANS-ACONITATE 2-METHYLTRANSFERASE-RELATED"/>
    <property type="match status" value="1"/>
</dbReference>
<keyword evidence="4" id="KW-1185">Reference proteome</keyword>
<dbReference type="Proteomes" id="UP000001844">
    <property type="component" value="Chromosome"/>
</dbReference>
<dbReference type="STRING" id="472759.Nhal_2540"/>
<protein>
    <submittedName>
        <fullName evidence="3">Methyltransferase type 12</fullName>
    </submittedName>
</protein>
<dbReference type="OrthoDB" id="7209311at2"/>
<dbReference type="InterPro" id="IPR029063">
    <property type="entry name" value="SAM-dependent_MTases_sf"/>
</dbReference>
<dbReference type="PANTHER" id="PTHR43861:SF3">
    <property type="entry name" value="PUTATIVE (AFU_ORTHOLOGUE AFUA_2G14390)-RELATED"/>
    <property type="match status" value="1"/>
</dbReference>
<dbReference type="HOGENOM" id="CLU_697965_0_0_6"/>
<evidence type="ECO:0000256" key="1">
    <source>
        <dbReference type="ARBA" id="ARBA00022679"/>
    </source>
</evidence>
<evidence type="ECO:0000313" key="3">
    <source>
        <dbReference type="EMBL" id="ADE15620.1"/>
    </source>
</evidence>
<evidence type="ECO:0000313" key="4">
    <source>
        <dbReference type="Proteomes" id="UP000001844"/>
    </source>
</evidence>
<dbReference type="RefSeq" id="WP_013033480.1">
    <property type="nucleotide sequence ID" value="NC_013960.1"/>
</dbReference>
<sequence>MENIDPIEQDLRAEADALCRDERFKQAVWRHYRRLDSGVIGRGLNTTIHPNDQMLLHSLRHHRDPNAALSQYYNVALQQYFAAQQILQTFFPNPGTDFAFLDFACGFGRLVRFLTLSLPAANVWVSEIQKDALAFVTQQFNVQAVESSADPEQFQAGRRFDFIWVASLFSHLPPDLFQRWLQRLLSLLTPQGMLCFSVHDQALLPPGLSLPAEGILFNPHSENSQLDPKIYGTTFVGESFVGQALHKASAEGHPYFRIPKGLAHEQDIYVVPKAQDRDLSGLQSFRRGPWGWVDERRILESGQLYLRGWAASLDDGVLPAVEIKANEKLHLCPTGLQRDDVRKVFGDDRLGPVGWEFKHPLDRKIREVWVEVTARTAANERALLYTGRLFRAQTE</sequence>
<dbReference type="Pfam" id="PF13649">
    <property type="entry name" value="Methyltransf_25"/>
    <property type="match status" value="1"/>
</dbReference>
<dbReference type="SUPFAM" id="SSF53335">
    <property type="entry name" value="S-adenosyl-L-methionine-dependent methyltransferases"/>
    <property type="match status" value="1"/>
</dbReference>